<gene>
    <name evidence="2" type="ORF">IB75_04905</name>
</gene>
<evidence type="ECO:0000256" key="1">
    <source>
        <dbReference type="SAM" id="MobiDB-lite"/>
    </source>
</evidence>
<dbReference type="OrthoDB" id="5741883at2"/>
<dbReference type="HOGENOM" id="CLU_2330872_0_0_6"/>
<accession>A0A0E2Z4F6</accession>
<sequence>MPEFSFIPGSLLLSSTLAYVGLMPDIIDCDAKKAVPNSVMEVPVGVSGRCDPKKAAGEMKKGVVRTVQDSREETRDSVENKVGDSCGEGKRRLNQDGD</sequence>
<evidence type="ECO:0000313" key="3">
    <source>
        <dbReference type="Proteomes" id="UP000028839"/>
    </source>
</evidence>
<dbReference type="AlphaFoldDB" id="A0A0E2Z4F6"/>
<evidence type="ECO:0000313" key="2">
    <source>
        <dbReference type="EMBL" id="KFI20101.1"/>
    </source>
</evidence>
<feature type="compositionally biased region" description="Basic and acidic residues" evidence="1">
    <location>
        <begin position="68"/>
        <end position="98"/>
    </location>
</feature>
<organism evidence="2 3">
    <name type="scientific">Nitrosococcus oceani C-27</name>
    <dbReference type="NCBI Taxonomy" id="314279"/>
    <lineage>
        <taxon>Bacteria</taxon>
        <taxon>Pseudomonadati</taxon>
        <taxon>Pseudomonadota</taxon>
        <taxon>Gammaproteobacteria</taxon>
        <taxon>Chromatiales</taxon>
        <taxon>Chromatiaceae</taxon>
        <taxon>Nitrosococcus</taxon>
    </lineage>
</organism>
<comment type="caution">
    <text evidence="2">The sequence shown here is derived from an EMBL/GenBank/DDBJ whole genome shotgun (WGS) entry which is preliminary data.</text>
</comment>
<protein>
    <submittedName>
        <fullName evidence="2">Uncharacterized protein</fullName>
    </submittedName>
</protein>
<reference evidence="2 3" key="1">
    <citation type="submission" date="2014-07" db="EMBL/GenBank/DDBJ databases">
        <title>Comparative analysis of Nitrosococcus oceani genome inventories of strains from Pacific and Atlantic gyres.</title>
        <authorList>
            <person name="Lim C.K."/>
            <person name="Wang L."/>
            <person name="Sayavedra-Soto L.A."/>
            <person name="Klotz M.G."/>
        </authorList>
    </citation>
    <scope>NUCLEOTIDE SEQUENCE [LARGE SCALE GENOMIC DNA]</scope>
    <source>
        <strain evidence="2 3">C-27</strain>
    </source>
</reference>
<dbReference type="EMBL" id="JPGN01000028">
    <property type="protein sequence ID" value="KFI20101.1"/>
    <property type="molecule type" value="Genomic_DNA"/>
</dbReference>
<proteinExistence type="predicted"/>
<feature type="region of interest" description="Disordered" evidence="1">
    <location>
        <begin position="53"/>
        <end position="98"/>
    </location>
</feature>
<dbReference type="Proteomes" id="UP000028839">
    <property type="component" value="Unassembled WGS sequence"/>
</dbReference>
<name>A0A0E2Z4F6_9GAMM</name>